<dbReference type="InterPro" id="IPR000182">
    <property type="entry name" value="GNAT_dom"/>
</dbReference>
<dbReference type="PANTHER" id="PTHR43792:SF1">
    <property type="entry name" value="N-ACETYLTRANSFERASE DOMAIN-CONTAINING PROTEIN"/>
    <property type="match status" value="1"/>
</dbReference>
<dbReference type="PANTHER" id="PTHR43792">
    <property type="entry name" value="GNAT FAMILY, PUTATIVE (AFU_ORTHOLOGUE AFUA_3G00765)-RELATED-RELATED"/>
    <property type="match status" value="1"/>
</dbReference>
<dbReference type="AlphaFoldDB" id="A0AAP9YHS7"/>
<dbReference type="InterPro" id="IPR051531">
    <property type="entry name" value="N-acetyltransferase"/>
</dbReference>
<dbReference type="Proteomes" id="UP000596192">
    <property type="component" value="Plasmid unnamed1"/>
</dbReference>
<evidence type="ECO:0000313" key="3">
    <source>
        <dbReference type="Proteomes" id="UP000596192"/>
    </source>
</evidence>
<gene>
    <name evidence="2" type="ORF">GKQ51_21915</name>
</gene>
<reference evidence="2 3" key="1">
    <citation type="submission" date="2020-12" db="EMBL/GenBank/DDBJ databases">
        <title>Genomic Analysis and Response surface optimization of nitrogen-fixing conditions for A. chroococcum strain HR1, Isolation from rhizosphere soil.</title>
        <authorList>
            <person name="Li J."/>
            <person name="Yang H."/>
            <person name="Liu H."/>
            <person name="Wang C."/>
            <person name="Tian Y."/>
            <person name="Lu X.Y."/>
        </authorList>
    </citation>
    <scope>NUCLEOTIDE SEQUENCE [LARGE SCALE GENOMIC DNA]</scope>
    <source>
        <strain evidence="2 3">HR1</strain>
        <plasmid evidence="2 3">unnamed1</plasmid>
    </source>
</reference>
<dbReference type="GO" id="GO:0016747">
    <property type="term" value="F:acyltransferase activity, transferring groups other than amino-acyl groups"/>
    <property type="evidence" value="ECO:0007669"/>
    <property type="project" value="InterPro"/>
</dbReference>
<evidence type="ECO:0000313" key="2">
    <source>
        <dbReference type="EMBL" id="QQE91149.1"/>
    </source>
</evidence>
<dbReference type="EMBL" id="CP066311">
    <property type="protein sequence ID" value="QQE91149.1"/>
    <property type="molecule type" value="Genomic_DNA"/>
</dbReference>
<dbReference type="Pfam" id="PF13302">
    <property type="entry name" value="Acetyltransf_3"/>
    <property type="match status" value="1"/>
</dbReference>
<dbReference type="Gene3D" id="3.40.630.30">
    <property type="match status" value="1"/>
</dbReference>
<sequence>MTELIQVETGRLFLRQWRSSDRLPFAELNADQEVMRYFPSTLSRQESDAMADLCESLIEQRGWGFWAVEAKADKCFIGFVGLHVPTAELPFSPCVEIGWRFSSLYWGNGYATEAAKAALQVGFEMLKLPEIVAFTAVGNFRSRAVMKRLGMIESTSTFKHPAVPVDSLLQEHCLYRIAREQWMARNS</sequence>
<feature type="domain" description="N-acetyltransferase" evidence="1">
    <location>
        <begin position="12"/>
        <end position="180"/>
    </location>
</feature>
<dbReference type="RefSeq" id="WP_136890167.1">
    <property type="nucleotide sequence ID" value="NZ_CP066311.1"/>
</dbReference>
<evidence type="ECO:0000259" key="1">
    <source>
        <dbReference type="PROSITE" id="PS51186"/>
    </source>
</evidence>
<dbReference type="SUPFAM" id="SSF55729">
    <property type="entry name" value="Acyl-CoA N-acyltransferases (Nat)"/>
    <property type="match status" value="1"/>
</dbReference>
<accession>A0AAP9YHS7</accession>
<organism evidence="2 3">
    <name type="scientific">Azotobacter chroococcum</name>
    <dbReference type="NCBI Taxonomy" id="353"/>
    <lineage>
        <taxon>Bacteria</taxon>
        <taxon>Pseudomonadati</taxon>
        <taxon>Pseudomonadota</taxon>
        <taxon>Gammaproteobacteria</taxon>
        <taxon>Pseudomonadales</taxon>
        <taxon>Pseudomonadaceae</taxon>
        <taxon>Azotobacter</taxon>
    </lineage>
</organism>
<geneLocation type="plasmid" evidence="2 3">
    <name>unnamed1</name>
</geneLocation>
<dbReference type="PROSITE" id="PS51186">
    <property type="entry name" value="GNAT"/>
    <property type="match status" value="1"/>
</dbReference>
<dbReference type="InterPro" id="IPR016181">
    <property type="entry name" value="Acyl_CoA_acyltransferase"/>
</dbReference>
<keyword evidence="2" id="KW-0614">Plasmid</keyword>
<name>A0AAP9YHS7_9GAMM</name>
<proteinExistence type="predicted"/>
<protein>
    <submittedName>
        <fullName evidence="2">GNAT family N-acetyltransferase</fullName>
    </submittedName>
</protein>